<gene>
    <name evidence="1" type="ORF">B296_00058993</name>
</gene>
<evidence type="ECO:0000313" key="1">
    <source>
        <dbReference type="EMBL" id="RRT39661.1"/>
    </source>
</evidence>
<dbReference type="Proteomes" id="UP000287651">
    <property type="component" value="Unassembled WGS sequence"/>
</dbReference>
<organism evidence="1 2">
    <name type="scientific">Ensete ventricosum</name>
    <name type="common">Abyssinian banana</name>
    <name type="synonym">Musa ensete</name>
    <dbReference type="NCBI Taxonomy" id="4639"/>
    <lineage>
        <taxon>Eukaryota</taxon>
        <taxon>Viridiplantae</taxon>
        <taxon>Streptophyta</taxon>
        <taxon>Embryophyta</taxon>
        <taxon>Tracheophyta</taxon>
        <taxon>Spermatophyta</taxon>
        <taxon>Magnoliopsida</taxon>
        <taxon>Liliopsida</taxon>
        <taxon>Zingiberales</taxon>
        <taxon>Musaceae</taxon>
        <taxon>Ensete</taxon>
    </lineage>
</organism>
<proteinExistence type="predicted"/>
<accession>A0A426XJN2</accession>
<comment type="caution">
    <text evidence="1">The sequence shown here is derived from an EMBL/GenBank/DDBJ whole genome shotgun (WGS) entry which is preliminary data.</text>
</comment>
<evidence type="ECO:0000313" key="2">
    <source>
        <dbReference type="Proteomes" id="UP000287651"/>
    </source>
</evidence>
<name>A0A426XJN2_ENSVE</name>
<reference evidence="1 2" key="1">
    <citation type="journal article" date="2014" name="Agronomy (Basel)">
        <title>A Draft Genome Sequence for Ensete ventricosum, the Drought-Tolerant Tree Against Hunger.</title>
        <authorList>
            <person name="Harrison J."/>
            <person name="Moore K.A."/>
            <person name="Paszkiewicz K."/>
            <person name="Jones T."/>
            <person name="Grant M."/>
            <person name="Ambacheew D."/>
            <person name="Muzemil S."/>
            <person name="Studholme D.J."/>
        </authorList>
    </citation>
    <scope>NUCLEOTIDE SEQUENCE [LARGE SCALE GENOMIC DNA]</scope>
</reference>
<dbReference type="AlphaFoldDB" id="A0A426XJN2"/>
<sequence>PGAPGVFNVTKRMRTKRLQSMNSCLQTLLEKPSNTQCKLAQMLCTSKRIVQLVAQWILDLYAQYILHTLRR</sequence>
<feature type="non-terminal residue" evidence="1">
    <location>
        <position position="1"/>
    </location>
</feature>
<protein>
    <submittedName>
        <fullName evidence="1">Uncharacterized protein</fullName>
    </submittedName>
</protein>
<dbReference type="EMBL" id="AMZH03019995">
    <property type="protein sequence ID" value="RRT39661.1"/>
    <property type="molecule type" value="Genomic_DNA"/>
</dbReference>